<evidence type="ECO:0000313" key="7">
    <source>
        <dbReference type="Proteomes" id="UP001500571"/>
    </source>
</evidence>
<dbReference type="PANTHER" id="PTHR30055:SF234">
    <property type="entry name" value="HTH-TYPE TRANSCRIPTIONAL REGULATOR BETI"/>
    <property type="match status" value="1"/>
</dbReference>
<sequence length="212" mass="22832">MAQTPRTGTARRDALVAAAVSCIEELGPGVGMAQIAERAGVPRPHVYRVIASKEELDAEVGRLAADSFLEQVRPAVAHPANLRDTAHDAVEAAVAWAAEHPHLYRFLAARQHARAASGPRQGRGRFLEMLVASSSEYLRRNGGDVPAIPAADGVYAGIMGLIDASIIWWLDHQDETQQQVVERVARQVTLIQQDLLAQLGISADDYAVFGAL</sequence>
<keyword evidence="3" id="KW-0804">Transcription</keyword>
<dbReference type="InterPro" id="IPR050109">
    <property type="entry name" value="HTH-type_TetR-like_transc_reg"/>
</dbReference>
<evidence type="ECO:0000256" key="4">
    <source>
        <dbReference type="PROSITE-ProRule" id="PRU00335"/>
    </source>
</evidence>
<dbReference type="Pfam" id="PF00440">
    <property type="entry name" value="TetR_N"/>
    <property type="match status" value="1"/>
</dbReference>
<dbReference type="SUPFAM" id="SSF46689">
    <property type="entry name" value="Homeodomain-like"/>
    <property type="match status" value="1"/>
</dbReference>
<dbReference type="PANTHER" id="PTHR30055">
    <property type="entry name" value="HTH-TYPE TRANSCRIPTIONAL REGULATOR RUTR"/>
    <property type="match status" value="1"/>
</dbReference>
<feature type="domain" description="HTH tetR-type" evidence="5">
    <location>
        <begin position="9"/>
        <end position="68"/>
    </location>
</feature>
<gene>
    <name evidence="6" type="ORF">GCM10009798_09680</name>
</gene>
<dbReference type="Proteomes" id="UP001500571">
    <property type="component" value="Unassembled WGS sequence"/>
</dbReference>
<evidence type="ECO:0000313" key="6">
    <source>
        <dbReference type="EMBL" id="GAA1952498.1"/>
    </source>
</evidence>
<dbReference type="PROSITE" id="PS50977">
    <property type="entry name" value="HTH_TETR_2"/>
    <property type="match status" value="1"/>
</dbReference>
<dbReference type="EMBL" id="BAAAPB010000001">
    <property type="protein sequence ID" value="GAA1952498.1"/>
    <property type="molecule type" value="Genomic_DNA"/>
</dbReference>
<evidence type="ECO:0000259" key="5">
    <source>
        <dbReference type="PROSITE" id="PS50977"/>
    </source>
</evidence>
<dbReference type="SUPFAM" id="SSF48498">
    <property type="entry name" value="Tetracyclin repressor-like, C-terminal domain"/>
    <property type="match status" value="1"/>
</dbReference>
<evidence type="ECO:0000256" key="2">
    <source>
        <dbReference type="ARBA" id="ARBA00023125"/>
    </source>
</evidence>
<dbReference type="InterPro" id="IPR001647">
    <property type="entry name" value="HTH_TetR"/>
</dbReference>
<dbReference type="Gene3D" id="1.10.357.10">
    <property type="entry name" value="Tetracycline Repressor, domain 2"/>
    <property type="match status" value="1"/>
</dbReference>
<evidence type="ECO:0000256" key="1">
    <source>
        <dbReference type="ARBA" id="ARBA00023015"/>
    </source>
</evidence>
<evidence type="ECO:0000256" key="3">
    <source>
        <dbReference type="ARBA" id="ARBA00023163"/>
    </source>
</evidence>
<protein>
    <recommendedName>
        <fullName evidence="5">HTH tetR-type domain-containing protein</fullName>
    </recommendedName>
</protein>
<dbReference type="InterPro" id="IPR009057">
    <property type="entry name" value="Homeodomain-like_sf"/>
</dbReference>
<feature type="DNA-binding region" description="H-T-H motif" evidence="4">
    <location>
        <begin position="31"/>
        <end position="50"/>
    </location>
</feature>
<keyword evidence="7" id="KW-1185">Reference proteome</keyword>
<organism evidence="6 7">
    <name type="scientific">Nocardioides panacihumi</name>
    <dbReference type="NCBI Taxonomy" id="400774"/>
    <lineage>
        <taxon>Bacteria</taxon>
        <taxon>Bacillati</taxon>
        <taxon>Actinomycetota</taxon>
        <taxon>Actinomycetes</taxon>
        <taxon>Propionibacteriales</taxon>
        <taxon>Nocardioidaceae</taxon>
        <taxon>Nocardioides</taxon>
    </lineage>
</organism>
<comment type="caution">
    <text evidence="6">The sequence shown here is derived from an EMBL/GenBank/DDBJ whole genome shotgun (WGS) entry which is preliminary data.</text>
</comment>
<proteinExistence type="predicted"/>
<dbReference type="RefSeq" id="WP_344042965.1">
    <property type="nucleotide sequence ID" value="NZ_BAAAPB010000001.1"/>
</dbReference>
<name>A0ABP5BTY6_9ACTN</name>
<dbReference type="InterPro" id="IPR036271">
    <property type="entry name" value="Tet_transcr_reg_TetR-rel_C_sf"/>
</dbReference>
<keyword evidence="1" id="KW-0805">Transcription regulation</keyword>
<keyword evidence="2 4" id="KW-0238">DNA-binding</keyword>
<accession>A0ABP5BTY6</accession>
<reference evidence="7" key="1">
    <citation type="journal article" date="2019" name="Int. J. Syst. Evol. Microbiol.">
        <title>The Global Catalogue of Microorganisms (GCM) 10K type strain sequencing project: providing services to taxonomists for standard genome sequencing and annotation.</title>
        <authorList>
            <consortium name="The Broad Institute Genomics Platform"/>
            <consortium name="The Broad Institute Genome Sequencing Center for Infectious Disease"/>
            <person name="Wu L."/>
            <person name="Ma J."/>
        </authorList>
    </citation>
    <scope>NUCLEOTIDE SEQUENCE [LARGE SCALE GENOMIC DNA]</scope>
    <source>
        <strain evidence="7">JCM 15309</strain>
    </source>
</reference>